<organism evidence="1 2">
    <name type="scientific">Acinetobacter lwoffii</name>
    <dbReference type="NCBI Taxonomy" id="28090"/>
    <lineage>
        <taxon>Bacteria</taxon>
        <taxon>Pseudomonadati</taxon>
        <taxon>Pseudomonadota</taxon>
        <taxon>Gammaproteobacteria</taxon>
        <taxon>Moraxellales</taxon>
        <taxon>Moraxellaceae</taxon>
        <taxon>Acinetobacter</taxon>
    </lineage>
</organism>
<sequence length="64" mass="7404">MKKGCAQVDAYTRIPRQQRSAQELDQAIMAMFAVWESCRELLRDVAVASDRSSTHLNIYIRARF</sequence>
<dbReference type="Proteomes" id="UP001262767">
    <property type="component" value="Unassembled WGS sequence"/>
</dbReference>
<evidence type="ECO:0000313" key="2">
    <source>
        <dbReference type="Proteomes" id="UP001262767"/>
    </source>
</evidence>
<evidence type="ECO:0000313" key="1">
    <source>
        <dbReference type="EMBL" id="MDR6629561.1"/>
    </source>
</evidence>
<accession>A0AAW8LIT5</accession>
<proteinExistence type="predicted"/>
<dbReference type="AlphaFoldDB" id="A0AAW8LIT5"/>
<dbReference type="EMBL" id="JAVDSC010000005">
    <property type="protein sequence ID" value="MDR6629561.1"/>
    <property type="molecule type" value="Genomic_DNA"/>
</dbReference>
<protein>
    <recommendedName>
        <fullName evidence="3">Transposase</fullName>
    </recommendedName>
</protein>
<name>A0AAW8LIT5_ACILW</name>
<evidence type="ECO:0008006" key="3">
    <source>
        <dbReference type="Google" id="ProtNLM"/>
    </source>
</evidence>
<comment type="caution">
    <text evidence="1">The sequence shown here is derived from an EMBL/GenBank/DDBJ whole genome shotgun (WGS) entry which is preliminary data.</text>
</comment>
<gene>
    <name evidence="1" type="ORF">J2X86_001602</name>
</gene>
<reference evidence="1" key="1">
    <citation type="submission" date="2023-07" db="EMBL/GenBank/DDBJ databases">
        <title>Sorghum-associated microbial communities from plants grown in Nebraska, USA.</title>
        <authorList>
            <person name="Schachtman D."/>
        </authorList>
    </citation>
    <scope>NUCLEOTIDE SEQUENCE</scope>
    <source>
        <strain evidence="1">BE44</strain>
    </source>
</reference>